<sequence>MQLSWLSSMILTVLAVFHAVGTVNAKATCGTDGEVISNDTFVYNDKTYRMVTRTCPGIAARRSLESRSRLIRPRQYDICSYDASIECADLTSDLSVASCIDLADALEDQGSANFALQSETSITFYTDYGDCNYEIVNYSEDDLAVCYYIVGELGLTIDDDCGQIGGGYGYDDSDLWYLEVY</sequence>
<evidence type="ECO:0000256" key="1">
    <source>
        <dbReference type="SAM" id="SignalP"/>
    </source>
</evidence>
<dbReference type="RefSeq" id="XP_040760170.1">
    <property type="nucleotide sequence ID" value="XM_040909788.1"/>
</dbReference>
<evidence type="ECO:0000313" key="2">
    <source>
        <dbReference type="EMBL" id="KZT02430.1"/>
    </source>
</evidence>
<evidence type="ECO:0008006" key="4">
    <source>
        <dbReference type="Google" id="ProtNLM"/>
    </source>
</evidence>
<dbReference type="OrthoDB" id="3174532at2759"/>
<reference evidence="2 3" key="1">
    <citation type="journal article" date="2016" name="Mol. Biol. Evol.">
        <title>Comparative Genomics of Early-Diverging Mushroom-Forming Fungi Provides Insights into the Origins of Lignocellulose Decay Capabilities.</title>
        <authorList>
            <person name="Nagy L.G."/>
            <person name="Riley R."/>
            <person name="Tritt A."/>
            <person name="Adam C."/>
            <person name="Daum C."/>
            <person name="Floudas D."/>
            <person name="Sun H."/>
            <person name="Yadav J.S."/>
            <person name="Pangilinan J."/>
            <person name="Larsson K.H."/>
            <person name="Matsuura K."/>
            <person name="Barry K."/>
            <person name="Labutti K."/>
            <person name="Kuo R."/>
            <person name="Ohm R.A."/>
            <person name="Bhattacharya S.S."/>
            <person name="Shirouzu T."/>
            <person name="Yoshinaga Y."/>
            <person name="Martin F.M."/>
            <person name="Grigoriev I.V."/>
            <person name="Hibbett D.S."/>
        </authorList>
    </citation>
    <scope>NUCLEOTIDE SEQUENCE [LARGE SCALE GENOMIC DNA]</scope>
    <source>
        <strain evidence="2 3">93-53</strain>
    </source>
</reference>
<name>A0A165C9E4_9APHY</name>
<organism evidence="2 3">
    <name type="scientific">Laetiporus sulphureus 93-53</name>
    <dbReference type="NCBI Taxonomy" id="1314785"/>
    <lineage>
        <taxon>Eukaryota</taxon>
        <taxon>Fungi</taxon>
        <taxon>Dikarya</taxon>
        <taxon>Basidiomycota</taxon>
        <taxon>Agaricomycotina</taxon>
        <taxon>Agaricomycetes</taxon>
        <taxon>Polyporales</taxon>
        <taxon>Laetiporus</taxon>
    </lineage>
</organism>
<keyword evidence="3" id="KW-1185">Reference proteome</keyword>
<protein>
    <recommendedName>
        <fullName evidence="4">Ecp2 effector protein domain-containing protein</fullName>
    </recommendedName>
</protein>
<evidence type="ECO:0000313" key="3">
    <source>
        <dbReference type="Proteomes" id="UP000076871"/>
    </source>
</evidence>
<dbReference type="InParanoid" id="A0A165C9E4"/>
<gene>
    <name evidence="2" type="ORF">LAESUDRAFT_730177</name>
</gene>
<proteinExistence type="predicted"/>
<dbReference type="GeneID" id="63826817"/>
<feature type="chain" id="PRO_5007855934" description="Ecp2 effector protein domain-containing protein" evidence="1">
    <location>
        <begin position="26"/>
        <end position="181"/>
    </location>
</feature>
<feature type="signal peptide" evidence="1">
    <location>
        <begin position="1"/>
        <end position="25"/>
    </location>
</feature>
<accession>A0A165C9E4</accession>
<dbReference type="Proteomes" id="UP000076871">
    <property type="component" value="Unassembled WGS sequence"/>
</dbReference>
<dbReference type="AlphaFoldDB" id="A0A165C9E4"/>
<dbReference type="EMBL" id="KV427652">
    <property type="protein sequence ID" value="KZT02430.1"/>
    <property type="molecule type" value="Genomic_DNA"/>
</dbReference>
<keyword evidence="1" id="KW-0732">Signal</keyword>